<sequence>MPSLPCPIPSDDESDTSSGLPETFPDSASDSDSSTAPSVFDDSSESESDSDSESDDELEDELALEDEEEQLSPEYYLQEAEALDVSQLRQKRYSPKTQERLDKTQYFWDRFCEGAKRDPVKCLSWISDTEETVRFLKALFSWRCDQRRGKDGRRTPGLKTKSSLDAFWKWWHLIYKAAVGHGLSKDIQVKIRDVLAVVAMEKKLSLKKRPKATMFVEDVAEFARVILSTTEMTFPCGWYRIQLLLFCQLAAITGNRPGALLKLRFRDLKLTLIRDPNGGRPRLFIYLRPEFTKGFLGEKQSEAFPIPEIIFDPTLVLSPHVFLLGILFRIGAFKSLSNDSPVLDCPEKLYRLRVLNGLGEQELKLKDEIMDQHVFCQALREADGFRFAPEIPLTRGWLGYRMKRGGEITGFAEVAKPYCLRYGAAKAFNDSPDVSNELQNVMLQHASIDTFVRHYSVGIHVDAQAIVRGLPADKQLMRFACSMSRSIDPRRPYRLGDSSCINDLPCVRALEDTKQARKRIRDVKMRAYEDAEAAFQREFGGDPESATLSRTVRKRRKAQEKSLKKFRQKFEHADEQYDRAVKHLRNEKRRQKHRLIRENLERYKNEQPVIDSEQQMSGKIIDEEVMGALQRTGYMTPQHMMLIDSILTLPGTTVTKEYERRIAAINAVIAVCDAEEGAPWRPSAPQKRSVDAIDTPNPSSLPKRQKSTSSDESDDRFSQAIASVCVKSREERPTICFICLGNPHQRESERLKMYKNPGSLSRHFVNKHIKRFSSDMHCECNICGKSLMSKSELLNHAHGVHGIVSRLPLPALGLPLP</sequence>
<feature type="compositionally biased region" description="Polar residues" evidence="3">
    <location>
        <begin position="696"/>
        <end position="710"/>
    </location>
</feature>
<dbReference type="RefSeq" id="XP_056789100.1">
    <property type="nucleotide sequence ID" value="XM_056935632.1"/>
</dbReference>
<comment type="caution">
    <text evidence="5">The sequence shown here is derived from an EMBL/GenBank/DDBJ whole genome shotgun (WGS) entry which is preliminary data.</text>
</comment>
<reference evidence="5" key="1">
    <citation type="submission" date="2022-12" db="EMBL/GenBank/DDBJ databases">
        <authorList>
            <person name="Petersen C."/>
        </authorList>
    </citation>
    <scope>NUCLEOTIDE SEQUENCE</scope>
    <source>
        <strain evidence="5">IBT 30728</strain>
    </source>
</reference>
<dbReference type="PROSITE" id="PS00028">
    <property type="entry name" value="ZINC_FINGER_C2H2_1"/>
    <property type="match status" value="1"/>
</dbReference>
<evidence type="ECO:0000313" key="6">
    <source>
        <dbReference type="Proteomes" id="UP001148312"/>
    </source>
</evidence>
<dbReference type="GeneID" id="81625881"/>
<keyword evidence="1" id="KW-0862">Zinc</keyword>
<feature type="region of interest" description="Disordered" evidence="3">
    <location>
        <begin position="1"/>
        <end position="68"/>
    </location>
</feature>
<dbReference type="PROSITE" id="PS50157">
    <property type="entry name" value="ZINC_FINGER_C2H2_2"/>
    <property type="match status" value="1"/>
</dbReference>
<proteinExistence type="predicted"/>
<organism evidence="5 6">
    <name type="scientific">Penicillium diatomitis</name>
    <dbReference type="NCBI Taxonomy" id="2819901"/>
    <lineage>
        <taxon>Eukaryota</taxon>
        <taxon>Fungi</taxon>
        <taxon>Dikarya</taxon>
        <taxon>Ascomycota</taxon>
        <taxon>Pezizomycotina</taxon>
        <taxon>Eurotiomycetes</taxon>
        <taxon>Eurotiomycetidae</taxon>
        <taxon>Eurotiales</taxon>
        <taxon>Aspergillaceae</taxon>
        <taxon>Penicillium</taxon>
    </lineage>
</organism>
<gene>
    <name evidence="5" type="ORF">N7539_006030</name>
</gene>
<keyword evidence="6" id="KW-1185">Reference proteome</keyword>
<keyword evidence="1" id="KW-0863">Zinc-finger</keyword>
<feature type="compositionally biased region" description="Acidic residues" evidence="3">
    <location>
        <begin position="42"/>
        <end position="68"/>
    </location>
</feature>
<feature type="domain" description="C2H2-type" evidence="4">
    <location>
        <begin position="778"/>
        <end position="801"/>
    </location>
</feature>
<dbReference type="Pfam" id="PF11917">
    <property type="entry name" value="DUF3435"/>
    <property type="match status" value="1"/>
</dbReference>
<evidence type="ECO:0000259" key="4">
    <source>
        <dbReference type="PROSITE" id="PS50157"/>
    </source>
</evidence>
<dbReference type="EMBL" id="JAPWDQ010000007">
    <property type="protein sequence ID" value="KAJ5483830.1"/>
    <property type="molecule type" value="Genomic_DNA"/>
</dbReference>
<feature type="coiled-coil region" evidence="2">
    <location>
        <begin position="556"/>
        <end position="606"/>
    </location>
</feature>
<feature type="compositionally biased region" description="Low complexity" evidence="3">
    <location>
        <begin position="25"/>
        <end position="38"/>
    </location>
</feature>
<reference evidence="5" key="2">
    <citation type="journal article" date="2023" name="IMA Fungus">
        <title>Comparative genomic study of the Penicillium genus elucidates a diverse pangenome and 15 lateral gene transfer events.</title>
        <authorList>
            <person name="Petersen C."/>
            <person name="Sorensen T."/>
            <person name="Nielsen M.R."/>
            <person name="Sondergaard T.E."/>
            <person name="Sorensen J.L."/>
            <person name="Fitzpatrick D.A."/>
            <person name="Frisvad J.C."/>
            <person name="Nielsen K.L."/>
        </authorList>
    </citation>
    <scope>NUCLEOTIDE SEQUENCE</scope>
    <source>
        <strain evidence="5">IBT 30728</strain>
    </source>
</reference>
<evidence type="ECO:0000256" key="2">
    <source>
        <dbReference type="SAM" id="Coils"/>
    </source>
</evidence>
<evidence type="ECO:0000256" key="1">
    <source>
        <dbReference type="PROSITE-ProRule" id="PRU00042"/>
    </source>
</evidence>
<dbReference type="PANTHER" id="PTHR37535:SF2">
    <property type="entry name" value="FINGER DOMAIN PROTEIN, PUTATIVE (AFU_ORTHOLOGUE AFUA_6G09300)-RELATED"/>
    <property type="match status" value="1"/>
</dbReference>
<evidence type="ECO:0000256" key="3">
    <source>
        <dbReference type="SAM" id="MobiDB-lite"/>
    </source>
</evidence>
<feature type="region of interest" description="Disordered" evidence="3">
    <location>
        <begin position="678"/>
        <end position="715"/>
    </location>
</feature>
<name>A0A9W9X568_9EURO</name>
<evidence type="ECO:0000313" key="5">
    <source>
        <dbReference type="EMBL" id="KAJ5483830.1"/>
    </source>
</evidence>
<accession>A0A9W9X568</accession>
<dbReference type="Proteomes" id="UP001148312">
    <property type="component" value="Unassembled WGS sequence"/>
</dbReference>
<keyword evidence="1" id="KW-0479">Metal-binding</keyword>
<keyword evidence="2" id="KW-0175">Coiled coil</keyword>
<dbReference type="GO" id="GO:0008270">
    <property type="term" value="F:zinc ion binding"/>
    <property type="evidence" value="ECO:0007669"/>
    <property type="project" value="UniProtKB-KW"/>
</dbReference>
<dbReference type="InterPro" id="IPR021842">
    <property type="entry name" value="DUF3435"/>
</dbReference>
<dbReference type="AlphaFoldDB" id="A0A9W9X568"/>
<dbReference type="InterPro" id="IPR013087">
    <property type="entry name" value="Znf_C2H2_type"/>
</dbReference>
<dbReference type="PANTHER" id="PTHR37535">
    <property type="entry name" value="FLUG DOMAIN PROTEIN"/>
    <property type="match status" value="1"/>
</dbReference>
<protein>
    <recommendedName>
        <fullName evidence="4">C2H2-type domain-containing protein</fullName>
    </recommendedName>
</protein>